<dbReference type="PANTHER" id="PTHR36206">
    <property type="entry name" value="ASPERCRYPTIN BIOSYNTHESIS CLUSTER-SPECIFIC TRANSCRIPTION REGULATOR ATNN-RELATED"/>
    <property type="match status" value="1"/>
</dbReference>
<keyword evidence="5" id="KW-0804">Transcription</keyword>
<evidence type="ECO:0000256" key="1">
    <source>
        <dbReference type="ARBA" id="ARBA00022723"/>
    </source>
</evidence>
<evidence type="ECO:0000256" key="2">
    <source>
        <dbReference type="ARBA" id="ARBA00022833"/>
    </source>
</evidence>
<name>A0A439DDL3_9PEZI</name>
<keyword evidence="1" id="KW-0479">Metal-binding</keyword>
<keyword evidence="4" id="KW-0238">DNA-binding</keyword>
<evidence type="ECO:0000313" key="7">
    <source>
        <dbReference type="EMBL" id="RWA12517.1"/>
    </source>
</evidence>
<proteinExistence type="predicted"/>
<dbReference type="PANTHER" id="PTHR36206:SF12">
    <property type="entry name" value="ASPERCRYPTIN BIOSYNTHESIS CLUSTER-SPECIFIC TRANSCRIPTION REGULATOR ATNN-RELATED"/>
    <property type="match status" value="1"/>
</dbReference>
<evidence type="ECO:0000256" key="5">
    <source>
        <dbReference type="ARBA" id="ARBA00023163"/>
    </source>
</evidence>
<comment type="caution">
    <text evidence="7">The sequence shown here is derived from an EMBL/GenBank/DDBJ whole genome shotgun (WGS) entry which is preliminary data.</text>
</comment>
<dbReference type="Pfam" id="PF11951">
    <property type="entry name" value="Fungal_trans_2"/>
    <property type="match status" value="1"/>
</dbReference>
<dbReference type="Proteomes" id="UP000286045">
    <property type="component" value="Unassembled WGS sequence"/>
</dbReference>
<sequence>MPGSLRHIASSSKGTSRLESVQFEFFRLVCAPEYAVLFEMASWESLVLRYAIVEPCIYHSALAISALTWNHYSPIPHWYDPDTDAKSVAEYATIQYNLAICRLNARLDSSMLDRDMTNLTILSALLFINIEFLRRERASSFRESFILTHLHGATRLLRDLQFRTRPEPGSVSQCLEIGLSHIERQAEQLEGGMV</sequence>
<evidence type="ECO:0000313" key="8">
    <source>
        <dbReference type="Proteomes" id="UP000286045"/>
    </source>
</evidence>
<gene>
    <name evidence="7" type="ORF">EKO27_g2629</name>
</gene>
<keyword evidence="8" id="KW-1185">Reference proteome</keyword>
<organism evidence="7 8">
    <name type="scientific">Xylaria grammica</name>
    <dbReference type="NCBI Taxonomy" id="363999"/>
    <lineage>
        <taxon>Eukaryota</taxon>
        <taxon>Fungi</taxon>
        <taxon>Dikarya</taxon>
        <taxon>Ascomycota</taxon>
        <taxon>Pezizomycotina</taxon>
        <taxon>Sordariomycetes</taxon>
        <taxon>Xylariomycetidae</taxon>
        <taxon>Xylariales</taxon>
        <taxon>Xylariaceae</taxon>
        <taxon>Xylaria</taxon>
    </lineage>
</organism>
<reference evidence="7 8" key="1">
    <citation type="submission" date="2018-12" db="EMBL/GenBank/DDBJ databases">
        <title>Draft genome sequence of Xylaria grammica IHI A82.</title>
        <authorList>
            <person name="Buettner E."/>
            <person name="Kellner H."/>
        </authorList>
    </citation>
    <scope>NUCLEOTIDE SEQUENCE [LARGE SCALE GENOMIC DNA]</scope>
    <source>
        <strain evidence="7 8">IHI A82</strain>
    </source>
</reference>
<dbReference type="GO" id="GO:0046872">
    <property type="term" value="F:metal ion binding"/>
    <property type="evidence" value="ECO:0007669"/>
    <property type="project" value="UniProtKB-KW"/>
</dbReference>
<evidence type="ECO:0000256" key="6">
    <source>
        <dbReference type="ARBA" id="ARBA00023242"/>
    </source>
</evidence>
<protein>
    <recommendedName>
        <fullName evidence="9">Transcription factor domain-containing protein</fullName>
    </recommendedName>
</protein>
<evidence type="ECO:0000256" key="3">
    <source>
        <dbReference type="ARBA" id="ARBA00023015"/>
    </source>
</evidence>
<dbReference type="InterPro" id="IPR052360">
    <property type="entry name" value="Transcr_Regulatory_Proteins"/>
</dbReference>
<accession>A0A439DDL3</accession>
<keyword evidence="6" id="KW-0539">Nucleus</keyword>
<evidence type="ECO:0000256" key="4">
    <source>
        <dbReference type="ARBA" id="ARBA00023125"/>
    </source>
</evidence>
<dbReference type="InterPro" id="IPR021858">
    <property type="entry name" value="Fun_TF"/>
</dbReference>
<dbReference type="EMBL" id="RYZI01000049">
    <property type="protein sequence ID" value="RWA12517.1"/>
    <property type="molecule type" value="Genomic_DNA"/>
</dbReference>
<dbReference type="AlphaFoldDB" id="A0A439DDL3"/>
<keyword evidence="2" id="KW-0862">Zinc</keyword>
<keyword evidence="3" id="KW-0805">Transcription regulation</keyword>
<dbReference type="GO" id="GO:0003677">
    <property type="term" value="F:DNA binding"/>
    <property type="evidence" value="ECO:0007669"/>
    <property type="project" value="UniProtKB-KW"/>
</dbReference>
<evidence type="ECO:0008006" key="9">
    <source>
        <dbReference type="Google" id="ProtNLM"/>
    </source>
</evidence>